<sequence>MLRIQTFVFSLLLGLELPKAKANCNFTESQRHCVCSLEANNFIQCLPATTYELRGGNLEQFAGSSGIKPNSQITDILEALLVRKLIFTDLIVPEVLVPGSLQFLSYTQVSELEFVNCTFLRAAPWSLSGWRDLKVSSLRFHKVTAAPLDDRLNMSRLRRWLETLQNLTVTESQVTSVPCEISKMFTSLHLLDVSGNNFQDQTMKSTFCEGVFPQLQILKLHHNNLTSFETVCKTLGHLKMLTHLDLSQNNFQPRVFSSSCTWPHSLQIFNLSSTGLEQIGSSLPPNIKILDLSANNIFTLDFSLPALKELYLSKNRLQTVPSLDRLPSLQVLSLDQNQISQLPSNHLLRLQSLKAGHNLYNCSCSRDIQDLAAKPSLLPDWPQDYTCHSPLNYQGSLVKNAHFSSLQCKALVTRGSIFNLLICLHLVFLFAFSATISGHFISAILNCWDSSGN</sequence>
<dbReference type="PANTHER" id="PTHR10630:SF3">
    <property type="entry name" value="MONOCYTE DIFFERENTIATION ANTIGEN CD14"/>
    <property type="match status" value="1"/>
</dbReference>
<dbReference type="GO" id="GO:0006954">
    <property type="term" value="P:inflammatory response"/>
    <property type="evidence" value="ECO:0007669"/>
    <property type="project" value="UniProtKB-KW"/>
</dbReference>
<evidence type="ECO:0000256" key="19">
    <source>
        <dbReference type="ARBA" id="ARBA00023288"/>
    </source>
</evidence>
<keyword evidence="8" id="KW-0399">Innate immunity</keyword>
<dbReference type="Pfam" id="PF13516">
    <property type="entry name" value="LRR_6"/>
    <property type="match status" value="1"/>
</dbReference>
<evidence type="ECO:0000256" key="6">
    <source>
        <dbReference type="ARBA" id="ARBA00022475"/>
    </source>
</evidence>
<dbReference type="Pfam" id="PF13855">
    <property type="entry name" value="LRR_8"/>
    <property type="match status" value="1"/>
</dbReference>
<dbReference type="GO" id="GO:0034142">
    <property type="term" value="P:toll-like receptor 4 signaling pathway"/>
    <property type="evidence" value="ECO:0007669"/>
    <property type="project" value="TreeGrafter"/>
</dbReference>
<evidence type="ECO:0000256" key="8">
    <source>
        <dbReference type="ARBA" id="ARBA00022588"/>
    </source>
</evidence>
<name>A0AA35P9W7_9SAUR</name>
<dbReference type="GO" id="GO:0009897">
    <property type="term" value="C:external side of plasma membrane"/>
    <property type="evidence" value="ECO:0007669"/>
    <property type="project" value="TreeGrafter"/>
</dbReference>
<keyword evidence="19" id="KW-0449">Lipoprotein</keyword>
<feature type="signal peptide" evidence="21">
    <location>
        <begin position="1"/>
        <end position="22"/>
    </location>
</feature>
<keyword evidence="18" id="KW-0395">Inflammatory response</keyword>
<dbReference type="GO" id="GO:0046696">
    <property type="term" value="C:lipopolysaccharide receptor complex"/>
    <property type="evidence" value="ECO:0007669"/>
    <property type="project" value="TreeGrafter"/>
</dbReference>
<evidence type="ECO:0000256" key="17">
    <source>
        <dbReference type="ARBA" id="ARBA00023180"/>
    </source>
</evidence>
<dbReference type="GO" id="GO:0005794">
    <property type="term" value="C:Golgi apparatus"/>
    <property type="evidence" value="ECO:0007669"/>
    <property type="project" value="UniProtKB-SubCell"/>
</dbReference>
<dbReference type="Proteomes" id="UP001178461">
    <property type="component" value="Chromosome 7"/>
</dbReference>
<keyword evidence="12" id="KW-0677">Repeat</keyword>
<dbReference type="GO" id="GO:0071222">
    <property type="term" value="P:cellular response to lipopolysaccharide"/>
    <property type="evidence" value="ECO:0007669"/>
    <property type="project" value="TreeGrafter"/>
</dbReference>
<protein>
    <recommendedName>
        <fullName evidence="5">Monocyte differentiation antigen CD14</fullName>
    </recommendedName>
    <alternativeName>
        <fullName evidence="20">Myeloid cell-specific leucine-rich glycoprotein</fullName>
    </alternativeName>
</protein>
<dbReference type="InterPro" id="IPR003591">
    <property type="entry name" value="Leu-rich_rpt_typical-subtyp"/>
</dbReference>
<keyword evidence="13" id="KW-0391">Immunity</keyword>
<keyword evidence="23" id="KW-1185">Reference proteome</keyword>
<keyword evidence="16" id="KW-1015">Disulfide bond</keyword>
<gene>
    <name evidence="22" type="ORF">PODLI_1B003693</name>
</gene>
<evidence type="ECO:0000256" key="1">
    <source>
        <dbReference type="ARBA" id="ARBA00004285"/>
    </source>
</evidence>
<keyword evidence="10" id="KW-0336">GPI-anchor</keyword>
<proteinExistence type="predicted"/>
<evidence type="ECO:0000313" key="23">
    <source>
        <dbReference type="Proteomes" id="UP001178461"/>
    </source>
</evidence>
<dbReference type="GO" id="GO:0001819">
    <property type="term" value="P:positive regulation of cytokine production"/>
    <property type="evidence" value="ECO:0007669"/>
    <property type="project" value="TreeGrafter"/>
</dbReference>
<dbReference type="PANTHER" id="PTHR10630">
    <property type="entry name" value="MONOCYTE DIFFERENTIATION ANTIGEN CD14"/>
    <property type="match status" value="1"/>
</dbReference>
<keyword evidence="6" id="KW-1003">Cell membrane</keyword>
<evidence type="ECO:0000256" key="9">
    <source>
        <dbReference type="ARBA" id="ARBA00022614"/>
    </source>
</evidence>
<dbReference type="InterPro" id="IPR001611">
    <property type="entry name" value="Leu-rich_rpt"/>
</dbReference>
<keyword evidence="17" id="KW-0325">Glycoprotein</keyword>
<dbReference type="InterPro" id="IPR016337">
    <property type="entry name" value="Monocyte_diff_Ag_CD14"/>
</dbReference>
<evidence type="ECO:0000256" key="2">
    <source>
        <dbReference type="ARBA" id="ARBA00004555"/>
    </source>
</evidence>
<dbReference type="GO" id="GO:0005576">
    <property type="term" value="C:extracellular region"/>
    <property type="evidence" value="ECO:0007669"/>
    <property type="project" value="UniProtKB-SubCell"/>
</dbReference>
<evidence type="ECO:0000256" key="16">
    <source>
        <dbReference type="ARBA" id="ARBA00023157"/>
    </source>
</evidence>
<evidence type="ECO:0000256" key="20">
    <source>
        <dbReference type="ARBA" id="ARBA00031013"/>
    </source>
</evidence>
<dbReference type="GO" id="GO:0001530">
    <property type="term" value="F:lipopolysaccharide binding"/>
    <property type="evidence" value="ECO:0007669"/>
    <property type="project" value="TreeGrafter"/>
</dbReference>
<dbReference type="GO" id="GO:0045087">
    <property type="term" value="P:innate immune response"/>
    <property type="evidence" value="ECO:0007669"/>
    <property type="project" value="UniProtKB-KW"/>
</dbReference>
<dbReference type="GO" id="GO:0045121">
    <property type="term" value="C:membrane raft"/>
    <property type="evidence" value="ECO:0007669"/>
    <property type="project" value="UniProtKB-SubCell"/>
</dbReference>
<feature type="chain" id="PRO_5041206744" description="Monocyte differentiation antigen CD14" evidence="21">
    <location>
        <begin position="23"/>
        <end position="453"/>
    </location>
</feature>
<accession>A0AA35P9W7</accession>
<dbReference type="InterPro" id="IPR032675">
    <property type="entry name" value="LRR_dom_sf"/>
</dbReference>
<keyword evidence="7" id="KW-0964">Secreted</keyword>
<comment type="subcellular location">
    <subcellularLocation>
        <location evidence="3">Cell membrane</location>
        <topology evidence="3">Lipid-anchor</topology>
        <topology evidence="3">GPI-anchor</topology>
    </subcellularLocation>
    <subcellularLocation>
        <location evidence="2">Golgi apparatus</location>
    </subcellularLocation>
    <subcellularLocation>
        <location evidence="1">Membrane raft</location>
    </subcellularLocation>
    <subcellularLocation>
        <location evidence="4">Secreted</location>
    </subcellularLocation>
</comment>
<evidence type="ECO:0000256" key="3">
    <source>
        <dbReference type="ARBA" id="ARBA00004609"/>
    </source>
</evidence>
<evidence type="ECO:0000256" key="18">
    <source>
        <dbReference type="ARBA" id="ARBA00023198"/>
    </source>
</evidence>
<evidence type="ECO:0000256" key="12">
    <source>
        <dbReference type="ARBA" id="ARBA00022737"/>
    </source>
</evidence>
<evidence type="ECO:0000256" key="5">
    <source>
        <dbReference type="ARBA" id="ARBA00020237"/>
    </source>
</evidence>
<organism evidence="22 23">
    <name type="scientific">Podarcis lilfordi</name>
    <name type="common">Lilford's wall lizard</name>
    <dbReference type="NCBI Taxonomy" id="74358"/>
    <lineage>
        <taxon>Eukaryota</taxon>
        <taxon>Metazoa</taxon>
        <taxon>Chordata</taxon>
        <taxon>Craniata</taxon>
        <taxon>Vertebrata</taxon>
        <taxon>Euteleostomi</taxon>
        <taxon>Lepidosauria</taxon>
        <taxon>Squamata</taxon>
        <taxon>Bifurcata</taxon>
        <taxon>Unidentata</taxon>
        <taxon>Episquamata</taxon>
        <taxon>Laterata</taxon>
        <taxon>Lacertibaenia</taxon>
        <taxon>Lacertidae</taxon>
        <taxon>Podarcis</taxon>
    </lineage>
</organism>
<dbReference type="AlphaFoldDB" id="A0AA35P9W7"/>
<evidence type="ECO:0000313" key="22">
    <source>
        <dbReference type="EMBL" id="CAI5780414.1"/>
    </source>
</evidence>
<keyword evidence="15" id="KW-0472">Membrane</keyword>
<evidence type="ECO:0000256" key="11">
    <source>
        <dbReference type="ARBA" id="ARBA00022729"/>
    </source>
</evidence>
<evidence type="ECO:0000256" key="7">
    <source>
        <dbReference type="ARBA" id="ARBA00022525"/>
    </source>
</evidence>
<dbReference type="EMBL" id="OX395132">
    <property type="protein sequence ID" value="CAI5780414.1"/>
    <property type="molecule type" value="Genomic_DNA"/>
</dbReference>
<evidence type="ECO:0000256" key="21">
    <source>
        <dbReference type="SAM" id="SignalP"/>
    </source>
</evidence>
<keyword evidence="11 21" id="KW-0732">Signal</keyword>
<dbReference type="SMART" id="SM00369">
    <property type="entry name" value="LRR_TYP"/>
    <property type="match status" value="4"/>
</dbReference>
<evidence type="ECO:0000256" key="4">
    <source>
        <dbReference type="ARBA" id="ARBA00004613"/>
    </source>
</evidence>
<keyword evidence="9" id="KW-0433">Leucine-rich repeat</keyword>
<dbReference type="SUPFAM" id="SSF52058">
    <property type="entry name" value="L domain-like"/>
    <property type="match status" value="1"/>
</dbReference>
<evidence type="ECO:0000256" key="10">
    <source>
        <dbReference type="ARBA" id="ARBA00022622"/>
    </source>
</evidence>
<dbReference type="Gene3D" id="3.80.10.10">
    <property type="entry name" value="Ribonuclease Inhibitor"/>
    <property type="match status" value="2"/>
</dbReference>
<reference evidence="22" key="1">
    <citation type="submission" date="2022-12" db="EMBL/GenBank/DDBJ databases">
        <authorList>
            <person name="Alioto T."/>
            <person name="Alioto T."/>
            <person name="Gomez Garrido J."/>
        </authorList>
    </citation>
    <scope>NUCLEOTIDE SEQUENCE</scope>
</reference>
<evidence type="ECO:0000256" key="13">
    <source>
        <dbReference type="ARBA" id="ARBA00022859"/>
    </source>
</evidence>
<keyword evidence="14" id="KW-0333">Golgi apparatus</keyword>
<dbReference type="PROSITE" id="PS51450">
    <property type="entry name" value="LRR"/>
    <property type="match status" value="3"/>
</dbReference>
<evidence type="ECO:0000256" key="15">
    <source>
        <dbReference type="ARBA" id="ARBA00023136"/>
    </source>
</evidence>
<evidence type="ECO:0000256" key="14">
    <source>
        <dbReference type="ARBA" id="ARBA00023034"/>
    </source>
</evidence>